<keyword evidence="2" id="KW-0677">Repeat</keyword>
<dbReference type="NCBIfam" id="TIGR04183">
    <property type="entry name" value="Por_Secre_tail"/>
    <property type="match status" value="1"/>
</dbReference>
<organism evidence="6 7">
    <name type="scientific">Aequorivita aquimaris</name>
    <dbReference type="NCBI Taxonomy" id="1548749"/>
    <lineage>
        <taxon>Bacteria</taxon>
        <taxon>Pseudomonadati</taxon>
        <taxon>Bacteroidota</taxon>
        <taxon>Flavobacteriia</taxon>
        <taxon>Flavobacteriales</taxon>
        <taxon>Flavobacteriaceae</taxon>
        <taxon>Aequorivita</taxon>
    </lineage>
</organism>
<comment type="caution">
    <text evidence="6">The sequence shown here is derived from an EMBL/GenBank/DDBJ whole genome shotgun (WGS) entry which is preliminary data.</text>
</comment>
<dbReference type="InterPro" id="IPR028994">
    <property type="entry name" value="Integrin_alpha_N"/>
</dbReference>
<dbReference type="PATRIC" id="fig|1548749.3.peg.1701"/>
<evidence type="ECO:0000313" key="7">
    <source>
        <dbReference type="Proteomes" id="UP000070138"/>
    </source>
</evidence>
<dbReference type="OrthoDB" id="9816120at2"/>
<dbReference type="STRING" id="1548749.LS48_08075"/>
<keyword evidence="7" id="KW-1185">Reference proteome</keyword>
<gene>
    <name evidence="6" type="ORF">LS48_08075</name>
</gene>
<dbReference type="RefSeq" id="WP_062621800.1">
    <property type="nucleotide sequence ID" value="NZ_JRWG01000004.1"/>
</dbReference>
<evidence type="ECO:0000256" key="4">
    <source>
        <dbReference type="SAM" id="SignalP"/>
    </source>
</evidence>
<dbReference type="SUPFAM" id="SSF69318">
    <property type="entry name" value="Integrin alpha N-terminal domain"/>
    <property type="match status" value="3"/>
</dbReference>
<keyword evidence="1 4" id="KW-0732">Signal</keyword>
<dbReference type="Pfam" id="PF13517">
    <property type="entry name" value="FG-GAP_3"/>
    <property type="match status" value="6"/>
</dbReference>
<dbReference type="InterPro" id="IPR013517">
    <property type="entry name" value="FG-GAP"/>
</dbReference>
<protein>
    <recommendedName>
        <fullName evidence="5">Secretion system C-terminal sorting domain-containing protein</fullName>
    </recommendedName>
</protein>
<feature type="signal peptide" evidence="4">
    <location>
        <begin position="1"/>
        <end position="19"/>
    </location>
</feature>
<proteinExistence type="predicted"/>
<dbReference type="InterPro" id="IPR013519">
    <property type="entry name" value="Int_alpha_beta-p"/>
</dbReference>
<keyword evidence="3" id="KW-0325">Glycoprotein</keyword>
<accession>A0A137RHR1</accession>
<dbReference type="InterPro" id="IPR026444">
    <property type="entry name" value="Secre_tail"/>
</dbReference>
<reference evidence="6 7" key="2">
    <citation type="journal article" date="2016" name="Int. J. Syst. Evol. Microbiol.">
        <title>Vitellibacter aquimaris sp. nov., a marine bacterium isolated from seawater.</title>
        <authorList>
            <person name="Thevarajoo S."/>
            <person name="Selvaratnam C."/>
            <person name="Goh K.M."/>
            <person name="Hong K.W."/>
            <person name="Chan X.Y."/>
            <person name="Chan K.G."/>
            <person name="Chong C.S."/>
        </authorList>
    </citation>
    <scope>NUCLEOTIDE SEQUENCE [LARGE SCALE GENOMIC DNA]</scope>
    <source>
        <strain evidence="6 7">D-24</strain>
    </source>
</reference>
<dbReference type="PANTHER" id="PTHR44103">
    <property type="entry name" value="PROPROTEIN CONVERTASE P"/>
    <property type="match status" value="1"/>
</dbReference>
<evidence type="ECO:0000313" key="6">
    <source>
        <dbReference type="EMBL" id="KXN99026.1"/>
    </source>
</evidence>
<feature type="domain" description="Secretion system C-terminal sorting" evidence="5">
    <location>
        <begin position="740"/>
        <end position="809"/>
    </location>
</feature>
<sequence length="811" mass="87967">MKTQLGVLFSIFVFTVSNAQIGFQENIITDNADGTNGAADVYSADIDGDGDKDLISASFLDNKIAWYENLDGQGNFGSQNVITTNAEGANSVFAADLDGDGDMDVLSSSYLYNYNKVAWYENIDGLGTFGPQQIFPLGSYGNTIRTRSVVAADLDGDNDRDVIATSYDQISWFENLDGQGLFDEKNPIGGADEPTSVSIHDIDGDGDNDILVSEYSSVKWFKNEGNGNFVREWITLNVTNANSAYATDLDGDGDLDVISASNDSIVAWYENFNGLFGAQQIISTNTSGASSVYTSDIDGDGDNDIAVAASEAILLYKNDANGNFSQTTITTDVNTGKSVFITDLDGDGDLDITSASFIDDKIAWYKNLDGLGNFGTQLLVSDSQGANGAYYASSADIDSDGDLDIISTSQNDSKIAWYKNLDGNGTFGMQQVISTTVNGASIACIEDIDGDGYPDIVGGSFTSGKLAWFKNNDGQGNFDPQQIIATDLPGINSLSAIDLDGDADLDLLVSSEFYSSKLAWYENVDGAGTFGPEHTLENGNGLGNFAQPADLDGDGDMDIIGIVRSNGTLTWYENENGSGSFIEHNLGNTWYDYRIYPADKEGDGDIDFIASNWMHLAWYINLDGFGNFSQPQPIDLYDNFYLSIVFSDIDNDGDEDIISGDPSYDNQLLFWRENTDGQGNFGPENTISTINTLTSINIGDINNDGDMDILISAEGDDKIAWFENTGPLNIQENVFQNVFIYPNPTNGIINIQSKETIVSVIIYNQLGQLILEESNVEGINRVNIEKLNEGIYFVKLKTFNAEVIIKKLVKK</sequence>
<evidence type="ECO:0000259" key="5">
    <source>
        <dbReference type="Pfam" id="PF18962"/>
    </source>
</evidence>
<evidence type="ECO:0000256" key="2">
    <source>
        <dbReference type="ARBA" id="ARBA00022737"/>
    </source>
</evidence>
<evidence type="ECO:0000256" key="1">
    <source>
        <dbReference type="ARBA" id="ARBA00022729"/>
    </source>
</evidence>
<dbReference type="SMART" id="SM00191">
    <property type="entry name" value="Int_alpha"/>
    <property type="match status" value="3"/>
</dbReference>
<dbReference type="Gene3D" id="2.130.10.130">
    <property type="entry name" value="Integrin alpha, N-terminal"/>
    <property type="match status" value="3"/>
</dbReference>
<dbReference type="Pfam" id="PF18962">
    <property type="entry name" value="Por_Secre_tail"/>
    <property type="match status" value="1"/>
</dbReference>
<reference evidence="7" key="1">
    <citation type="submission" date="2014-10" db="EMBL/GenBank/DDBJ databases">
        <title>Genome sequencing of Vitellibacter sp. D-24.</title>
        <authorList>
            <person name="Thevarajoo S."/>
            <person name="Selvaratnam C."/>
            <person name="Goh K.M."/>
            <person name="Chong C.S."/>
        </authorList>
    </citation>
    <scope>NUCLEOTIDE SEQUENCE [LARGE SCALE GENOMIC DNA]</scope>
    <source>
        <strain evidence="7">D-24</strain>
    </source>
</reference>
<dbReference type="EMBL" id="JRWG01000004">
    <property type="protein sequence ID" value="KXN99026.1"/>
    <property type="molecule type" value="Genomic_DNA"/>
</dbReference>
<dbReference type="AlphaFoldDB" id="A0A137RHR1"/>
<dbReference type="PANTHER" id="PTHR44103:SF1">
    <property type="entry name" value="PROPROTEIN CONVERTASE P"/>
    <property type="match status" value="1"/>
</dbReference>
<feature type="chain" id="PRO_5007479699" description="Secretion system C-terminal sorting domain-containing protein" evidence="4">
    <location>
        <begin position="20"/>
        <end position="811"/>
    </location>
</feature>
<evidence type="ECO:0000256" key="3">
    <source>
        <dbReference type="ARBA" id="ARBA00023180"/>
    </source>
</evidence>
<name>A0A137RHR1_9FLAO</name>
<dbReference type="Proteomes" id="UP000070138">
    <property type="component" value="Unassembled WGS sequence"/>
</dbReference>